<protein>
    <submittedName>
        <fullName evidence="2">Uncharacterized protein</fullName>
    </submittedName>
</protein>
<proteinExistence type="predicted"/>
<reference evidence="2" key="2">
    <citation type="submission" date="2020-02" db="EMBL/GenBank/DDBJ databases">
        <title>Identification and distribution of gene clusters putatively required for synthesis of sphingolipid metabolism inhibitors in phylogenetically diverse species of the filamentous fungus Fusarium.</title>
        <authorList>
            <person name="Kim H.-S."/>
            <person name="Busman M."/>
            <person name="Brown D.W."/>
            <person name="Divon H."/>
            <person name="Uhlig S."/>
            <person name="Proctor R.H."/>
        </authorList>
    </citation>
    <scope>NUCLEOTIDE SEQUENCE</scope>
    <source>
        <strain evidence="2">NRRL 25174</strain>
    </source>
</reference>
<dbReference type="Proteomes" id="UP000730481">
    <property type="component" value="Unassembled WGS sequence"/>
</dbReference>
<evidence type="ECO:0000313" key="3">
    <source>
        <dbReference type="Proteomes" id="UP000730481"/>
    </source>
</evidence>
<keyword evidence="3" id="KW-1185">Reference proteome</keyword>
<evidence type="ECO:0000256" key="1">
    <source>
        <dbReference type="SAM" id="MobiDB-lite"/>
    </source>
</evidence>
<feature type="region of interest" description="Disordered" evidence="1">
    <location>
        <begin position="1144"/>
        <end position="1167"/>
    </location>
</feature>
<sequence length="1257" mass="143958">MASHSGNITPSGNGSFDHVHYYPRWTDPNWQDEAPERHKGVFEIKDNVFDRLRPALLPRDLFLRPTIYAKRFGIFPDRTDGRSRTSPTRAESRRIFPANADIQNGKQLFGRFEELAKAENEHVDDYMERTRPDMQKLDETEQQFMQQYEDLVLDENWQAILFGSLTMDEIQADGYFPMCDADLDGLQGQIYELFKRERWVDNRRYGKTFDQPRFMYTLNGKREEWNPRTNDRVWDAMQPALQLATRILETDDTFIAVLKDITNRLWVDKSLFEKQDGQTRDRKLKFVRELNPHDPTRVPGAKDVNDAGIDATAATWESMLQIFELELFSSFMCGGKLQRDWCAGVTECRTSFVPGNKLNCKIDAELVWPLINDTYTNSEKMMSSLMLASTIAHEMMHAITNIPIKWLANPASVGIVQNRQVWACRKLLSSVHDMINSDLLDEPYFENDPYSEVGNAFESHTAAGLLAVSESFDGDRNHVPHLEFPLLRNIKICHFVRFEDAKKYFTQAFWDVSIEKYGTASLRESSRKPHKITYYPEDDDYELYFDEATLGTDDDKEWLRKFTRSIGSRRKLVLKSYLNNLIMEACKFDFMIQRFKTDQLAWPERDKIWYKLSREALMIICEVSARSYQTSQRQDQKNALECLHNCWKDASAEFNGYADNHSPHPATLSPDVENWARYLQNSGYGVDERLVSRLIDFTRLFEMELSHIESIVCEIYQVGTTSWPLYELFGEGHIDGLRRRVDKMLRTITDILSPCDLVDQGLKRFDAEWFNRLWSLGQRVKDVLRLLNLDTRTYEHSWRDLLLTMPMVRKSNRKPHQRFYFLAKKDMMRLIGYQLEEMKEFKTRFQNLLGLGGYKVPLPGEDPDELSIAQRLSGTLDDDRGNNDHDETIRGPSTGIFDLEGVKNLANRLREEENNVQTDMLNRIANRLQRPTPGLQQEAEAQAGLLPQIPPKFQKLGFENQAVPFSCLNQLDANNAPFAAFSSGTASPFPPHELGQPAAWIANNTKDLAFGVNHRLAGAPPVAHGLTPHPYALRGDLTEDLEKIAQTLLPMRNPATFVNEYPREVAQAQGPPVDGPLGDIAQIWEQQFQHGQNSPPAATGKPPVFQNATGPTRRDSSDADMTSISGGHGARATVLLDFACSSSETDVSDDDARRTGENSSSGTTLVGSPDVEEELFSKILEFERSETIEKGYDLKRKLSWAPFFSSKKKMEKPKAMKGGSGLELRKAKSMAVRRDKERNPLRGMPSRTFRGRVSGLN</sequence>
<feature type="region of interest" description="Disordered" evidence="1">
    <location>
        <begin position="1209"/>
        <end position="1257"/>
    </location>
</feature>
<dbReference type="OrthoDB" id="3497519at2759"/>
<evidence type="ECO:0000313" key="2">
    <source>
        <dbReference type="EMBL" id="KAF4341107.1"/>
    </source>
</evidence>
<feature type="region of interest" description="Disordered" evidence="1">
    <location>
        <begin position="1089"/>
        <end position="1126"/>
    </location>
</feature>
<dbReference type="AlphaFoldDB" id="A0A9P5ANK9"/>
<dbReference type="EMBL" id="PVQB02000205">
    <property type="protein sequence ID" value="KAF4341107.1"/>
    <property type="molecule type" value="Genomic_DNA"/>
</dbReference>
<feature type="compositionally biased region" description="Polar residues" evidence="1">
    <location>
        <begin position="1157"/>
        <end position="1166"/>
    </location>
</feature>
<gene>
    <name evidence="2" type="ORF">FBEOM_4977</name>
</gene>
<reference evidence="2" key="1">
    <citation type="journal article" date="2017" name="Mycologia">
        <title>Fusarium algeriense, sp. nov., a novel toxigenic crown rot pathogen of durum wheat from Algeria is nested in the Fusarium burgessii species complex.</title>
        <authorList>
            <person name="Laraba I."/>
            <person name="Keddad A."/>
            <person name="Boureghda H."/>
            <person name="Abdallah N."/>
            <person name="Vaughan M.M."/>
            <person name="Proctor R.H."/>
            <person name="Busman M."/>
            <person name="O'Donnell K."/>
        </authorList>
    </citation>
    <scope>NUCLEOTIDE SEQUENCE</scope>
    <source>
        <strain evidence="2">NRRL 25174</strain>
    </source>
</reference>
<name>A0A9P5ANK9_9HYPO</name>
<organism evidence="2 3">
    <name type="scientific">Fusarium beomiforme</name>
    <dbReference type="NCBI Taxonomy" id="44412"/>
    <lineage>
        <taxon>Eukaryota</taxon>
        <taxon>Fungi</taxon>
        <taxon>Dikarya</taxon>
        <taxon>Ascomycota</taxon>
        <taxon>Pezizomycotina</taxon>
        <taxon>Sordariomycetes</taxon>
        <taxon>Hypocreomycetidae</taxon>
        <taxon>Hypocreales</taxon>
        <taxon>Nectriaceae</taxon>
        <taxon>Fusarium</taxon>
        <taxon>Fusarium burgessii species complex</taxon>
    </lineage>
</organism>
<accession>A0A9P5ANK9</accession>
<comment type="caution">
    <text evidence="2">The sequence shown here is derived from an EMBL/GenBank/DDBJ whole genome shotgun (WGS) entry which is preliminary data.</text>
</comment>